<dbReference type="Proteomes" id="UP000431901">
    <property type="component" value="Unassembled WGS sequence"/>
</dbReference>
<keyword evidence="3" id="KW-1185">Reference proteome</keyword>
<dbReference type="EMBL" id="WUTW01000002">
    <property type="protein sequence ID" value="MXQ65727.1"/>
    <property type="molecule type" value="Genomic_DNA"/>
</dbReference>
<evidence type="ECO:0000313" key="3">
    <source>
        <dbReference type="Proteomes" id="UP000431901"/>
    </source>
</evidence>
<evidence type="ECO:0000313" key="2">
    <source>
        <dbReference type="EMBL" id="MXQ65727.1"/>
    </source>
</evidence>
<accession>A0A6I4W6C2</accession>
<dbReference type="SUPFAM" id="SSF51445">
    <property type="entry name" value="(Trans)glycosidases"/>
    <property type="match status" value="1"/>
</dbReference>
<dbReference type="InterPro" id="IPR039743">
    <property type="entry name" value="6GAL/EXGAL"/>
</dbReference>
<name>A0A6I4W6C2_9ACTN</name>
<gene>
    <name evidence="2" type="ORF">GQ466_17015</name>
</gene>
<sequence length="475" mass="53005">MPERVVDPHSVSFPWDGWGVCLSWWAGTELGRRDDLARALFGRGPARVRLADRDVTLPGLGLTVVRYNLGACTWPRPGDGPARMVESPRIVRRKQIEAPWRGTDWNWAADANQRAMLRKARAIGADRFEMFSVSPPWWMTVNGNPSGAERPDQDNLSPAHRETYARYIAAVARHARDHWNVHFASVEPFNEPSLQAWHASQNQEGCHFTVDAQAAVLTPLRRALDARGLHDVRIAASDECFYSQATNTWRDLPADVRRLIGRVNVHGYERDDDSVGRAALRTAIGATTPLWQSEYCDGEPAGLRTALNIGRDLRSLRPRAWVYWQPVDGLGWGLLTGAYDDTTPNPTGGAPGTLRAEVTEVNAKYYVLAQYTRHIRPGMHILDSGHPDTVAAYDVPARRLTLVTANSAVARTVTYDLRRFARAEGRVRVWATDATDDVPARAYTRERDAPIADRLLTLTHAPNTVTTMEADDVEP</sequence>
<dbReference type="InterPro" id="IPR039514">
    <property type="entry name" value="6GAL-like"/>
</dbReference>
<dbReference type="Pfam" id="PF14587">
    <property type="entry name" value="Glyco_hydr_30_2"/>
    <property type="match status" value="1"/>
</dbReference>
<proteinExistence type="predicted"/>
<dbReference type="PANTHER" id="PTHR42767:SF1">
    <property type="entry name" value="ENDO-BETA-1,6-GALACTANASE-LIKE DOMAIN-CONTAINING PROTEIN"/>
    <property type="match status" value="1"/>
</dbReference>
<dbReference type="RefSeq" id="WP_161103779.1">
    <property type="nucleotide sequence ID" value="NZ_JBHLYI010000006.1"/>
</dbReference>
<feature type="domain" description="Endo-beta-1,6-galactanase-like" evidence="1">
    <location>
        <begin position="58"/>
        <end position="236"/>
    </location>
</feature>
<comment type="caution">
    <text evidence="2">The sequence shown here is derived from an EMBL/GenBank/DDBJ whole genome shotgun (WGS) entry which is preliminary data.</text>
</comment>
<reference evidence="2 3" key="1">
    <citation type="submission" date="2019-12" db="EMBL/GenBank/DDBJ databases">
        <title>Nocardia macrotermitis sp. nov. and Nocardia aurantia sp. nov., isolated from the gut of the fungus growing-termite Macrotermes natalensis.</title>
        <authorList>
            <person name="Christine B."/>
            <person name="Rene B."/>
        </authorList>
    </citation>
    <scope>NUCLEOTIDE SEQUENCE [LARGE SCALE GENOMIC DNA]</scope>
    <source>
        <strain evidence="2 3">DSM 102126</strain>
    </source>
</reference>
<dbReference type="Gene3D" id="3.20.20.80">
    <property type="entry name" value="Glycosidases"/>
    <property type="match status" value="1"/>
</dbReference>
<dbReference type="AlphaFoldDB" id="A0A6I4W6C2"/>
<dbReference type="OrthoDB" id="9806701at2"/>
<protein>
    <submittedName>
        <fullName evidence="2">Beta-1,6-galactanase</fullName>
    </submittedName>
</protein>
<organism evidence="2 3">
    <name type="scientific">Actinomadura rayongensis</name>
    <dbReference type="NCBI Taxonomy" id="1429076"/>
    <lineage>
        <taxon>Bacteria</taxon>
        <taxon>Bacillati</taxon>
        <taxon>Actinomycetota</taxon>
        <taxon>Actinomycetes</taxon>
        <taxon>Streptosporangiales</taxon>
        <taxon>Thermomonosporaceae</taxon>
        <taxon>Actinomadura</taxon>
    </lineage>
</organism>
<dbReference type="InterPro" id="IPR017853">
    <property type="entry name" value="GH"/>
</dbReference>
<dbReference type="PANTHER" id="PTHR42767">
    <property type="entry name" value="ENDO-BETA-1,6-GALACTANASE"/>
    <property type="match status" value="1"/>
</dbReference>
<evidence type="ECO:0000259" key="1">
    <source>
        <dbReference type="Pfam" id="PF14587"/>
    </source>
</evidence>
<dbReference type="GO" id="GO:0004553">
    <property type="term" value="F:hydrolase activity, hydrolyzing O-glycosyl compounds"/>
    <property type="evidence" value="ECO:0007669"/>
    <property type="project" value="InterPro"/>
</dbReference>